<dbReference type="GO" id="GO:0003677">
    <property type="term" value="F:DNA binding"/>
    <property type="evidence" value="ECO:0000318"/>
    <property type="project" value="GO_Central"/>
</dbReference>
<keyword evidence="6" id="KW-0804">Transcription</keyword>
<evidence type="ECO:0000256" key="2">
    <source>
        <dbReference type="ARBA" id="ARBA00022771"/>
    </source>
</evidence>
<feature type="compositionally biased region" description="Basic and acidic residues" evidence="9">
    <location>
        <begin position="284"/>
        <end position="297"/>
    </location>
</feature>
<organism evidence="11 14">
    <name type="scientific">Medicago truncatula</name>
    <name type="common">Barrel medic</name>
    <name type="synonym">Medicago tribuloides</name>
    <dbReference type="NCBI Taxonomy" id="3880"/>
    <lineage>
        <taxon>Eukaryota</taxon>
        <taxon>Viridiplantae</taxon>
        <taxon>Streptophyta</taxon>
        <taxon>Embryophyta</taxon>
        <taxon>Tracheophyta</taxon>
        <taxon>Spermatophyta</taxon>
        <taxon>Magnoliopsida</taxon>
        <taxon>eudicotyledons</taxon>
        <taxon>Gunneridae</taxon>
        <taxon>Pentapetalae</taxon>
        <taxon>rosids</taxon>
        <taxon>fabids</taxon>
        <taxon>Fabales</taxon>
        <taxon>Fabaceae</taxon>
        <taxon>Papilionoideae</taxon>
        <taxon>50 kb inversion clade</taxon>
        <taxon>NPAAA clade</taxon>
        <taxon>Hologalegina</taxon>
        <taxon>IRL clade</taxon>
        <taxon>Trifolieae</taxon>
        <taxon>Medicago</taxon>
    </lineage>
</organism>
<dbReference type="Proteomes" id="UP000265566">
    <property type="component" value="Chromosome 5"/>
</dbReference>
<evidence type="ECO:0000256" key="9">
    <source>
        <dbReference type="SAM" id="MobiDB-lite"/>
    </source>
</evidence>
<evidence type="ECO:0000256" key="3">
    <source>
        <dbReference type="ARBA" id="ARBA00022833"/>
    </source>
</evidence>
<dbReference type="OrthoDB" id="1927254at2759"/>
<evidence type="ECO:0000313" key="12">
    <source>
        <dbReference type="EMBL" id="RHN55417.1"/>
    </source>
</evidence>
<keyword evidence="14" id="KW-1185">Reference proteome</keyword>
<evidence type="ECO:0000313" key="13">
    <source>
        <dbReference type="EnsemblPlants" id="AES96781"/>
    </source>
</evidence>
<evidence type="ECO:0000313" key="15">
    <source>
        <dbReference type="Proteomes" id="UP000265566"/>
    </source>
</evidence>
<gene>
    <name evidence="13" type="primary">11427755</name>
    <name evidence="11" type="ordered locus">MTR_5g041380</name>
    <name evidence="12" type="ORF">MtrunA17_Chr5g0417551</name>
</gene>
<dbReference type="PANTHER" id="PTHR31089">
    <property type="entry name" value="CYCLIC DOF FACTOR 2"/>
    <property type="match status" value="1"/>
</dbReference>
<dbReference type="eggNOG" id="ENOG502QSI8">
    <property type="taxonomic scope" value="Eukaryota"/>
</dbReference>
<name>G7KGL5_MEDTR</name>
<dbReference type="EMBL" id="PSQE01000005">
    <property type="protein sequence ID" value="RHN55417.1"/>
    <property type="molecule type" value="Genomic_DNA"/>
</dbReference>
<keyword evidence="5 8" id="KW-0238">DNA-binding</keyword>
<dbReference type="OMA" id="SDASHNC"/>
<keyword evidence="3" id="KW-0862">Zinc</keyword>
<sequence length="371" mass="41249">MTNDSTMKLFGRTIFQKHNTDVPTNDSSSEFSPHLAHEDFSDHSLHSSLSSSSPLEENSSNEHDSKRYKEQSRKEPTSVLDYEEASKQTTEDLNIPTTSETETSLQNSTKIDEQSDMSQDKAPNKILPCPRCKSMDTKFCYYNNYNANQPRHFCKNCQRYWTSGGTTRSMLVGAGRRKNKISSLSSDASHNCQMSTVLTFGSDSPNMSSTSLAKKMNVGSDNETFDKSNQCFFPQQFPWNPAMCYPVSFQPNIAYYGGCLVPSWSVQPITTQSCVPSKPTLGKHSRDGLENNNKESDNNSVLIPKTLRIEDPIEASKGSNWLTLGIKNGGGLFNGFASMVGDRNHVVEADSSVLKANPAALSRSFVFREMI</sequence>
<evidence type="ECO:0000256" key="1">
    <source>
        <dbReference type="ARBA" id="ARBA00022723"/>
    </source>
</evidence>
<proteinExistence type="predicted"/>
<feature type="region of interest" description="Disordered" evidence="9">
    <location>
        <begin position="15"/>
        <end position="123"/>
    </location>
</feature>
<evidence type="ECO:0000313" key="14">
    <source>
        <dbReference type="Proteomes" id="UP000002051"/>
    </source>
</evidence>
<evidence type="ECO:0000256" key="7">
    <source>
        <dbReference type="ARBA" id="ARBA00023242"/>
    </source>
</evidence>
<feature type="domain" description="Dof-type" evidence="10">
    <location>
        <begin position="127"/>
        <end position="181"/>
    </location>
</feature>
<evidence type="ECO:0000259" key="10">
    <source>
        <dbReference type="PROSITE" id="PS50884"/>
    </source>
</evidence>
<keyword evidence="4" id="KW-0805">Transcription regulation</keyword>
<feature type="compositionally biased region" description="Polar residues" evidence="9">
    <location>
        <begin position="91"/>
        <end position="109"/>
    </location>
</feature>
<dbReference type="PROSITE" id="PS50884">
    <property type="entry name" value="ZF_DOF_2"/>
    <property type="match status" value="1"/>
</dbReference>
<keyword evidence="7 8" id="KW-0539">Nucleus</keyword>
<dbReference type="Gramene" id="rna30595">
    <property type="protein sequence ID" value="RHN55417.1"/>
    <property type="gene ID" value="gene30595"/>
</dbReference>
<reference evidence="12" key="5">
    <citation type="journal article" date="2018" name="Nat. Plants">
        <title>Whole-genome landscape of Medicago truncatula symbiotic genes.</title>
        <authorList>
            <person name="Pecrix Y."/>
            <person name="Gamas P."/>
            <person name="Carrere S."/>
        </authorList>
    </citation>
    <scope>NUCLEOTIDE SEQUENCE</scope>
    <source>
        <tissue evidence="12">Leaves</tissue>
    </source>
</reference>
<comment type="subcellular location">
    <subcellularLocation>
        <location evidence="8">Nucleus</location>
    </subcellularLocation>
</comment>
<dbReference type="InterPro" id="IPR003851">
    <property type="entry name" value="Znf_Dof"/>
</dbReference>
<reference evidence="11 14" key="2">
    <citation type="journal article" date="2014" name="BMC Genomics">
        <title>An improved genome release (version Mt4.0) for the model legume Medicago truncatula.</title>
        <authorList>
            <person name="Tang H."/>
            <person name="Krishnakumar V."/>
            <person name="Bidwell S."/>
            <person name="Rosen B."/>
            <person name="Chan A."/>
            <person name="Zhou S."/>
            <person name="Gentzbittel L."/>
            <person name="Childs K.L."/>
            <person name="Yandell M."/>
            <person name="Gundlach H."/>
            <person name="Mayer K.F."/>
            <person name="Schwartz D.C."/>
            <person name="Town C.D."/>
        </authorList>
    </citation>
    <scope>GENOME REANNOTATION</scope>
    <source>
        <strain evidence="13 14">cv. Jemalong A17</strain>
    </source>
</reference>
<keyword evidence="1" id="KW-0479">Metal-binding</keyword>
<reference evidence="13" key="3">
    <citation type="submission" date="2015-04" db="UniProtKB">
        <authorList>
            <consortium name="EnsemblPlants"/>
        </authorList>
    </citation>
    <scope>IDENTIFICATION</scope>
    <source>
        <strain evidence="13">cv. Jemalong A17</strain>
    </source>
</reference>
<dbReference type="PROSITE" id="PS01361">
    <property type="entry name" value="ZF_DOF_1"/>
    <property type="match status" value="1"/>
</dbReference>
<evidence type="ECO:0000256" key="4">
    <source>
        <dbReference type="ARBA" id="ARBA00023015"/>
    </source>
</evidence>
<dbReference type="GO" id="GO:0008270">
    <property type="term" value="F:zinc ion binding"/>
    <property type="evidence" value="ECO:0007669"/>
    <property type="project" value="UniProtKB-KW"/>
</dbReference>
<reference evidence="15" key="4">
    <citation type="journal article" date="2018" name="Nat. Plants">
        <title>Whole-genome landscape of Medicago truncatula symbiotic genes.</title>
        <authorList>
            <person name="Pecrix Y."/>
            <person name="Staton S.E."/>
            <person name="Sallet E."/>
            <person name="Lelandais-Briere C."/>
            <person name="Moreau S."/>
            <person name="Carrere S."/>
            <person name="Blein T."/>
            <person name="Jardinaud M.F."/>
            <person name="Latrasse D."/>
            <person name="Zouine M."/>
            <person name="Zahm M."/>
            <person name="Kreplak J."/>
            <person name="Mayjonade B."/>
            <person name="Satge C."/>
            <person name="Perez M."/>
            <person name="Cauet S."/>
            <person name="Marande W."/>
            <person name="Chantry-Darmon C."/>
            <person name="Lopez-Roques C."/>
            <person name="Bouchez O."/>
            <person name="Berard A."/>
            <person name="Debelle F."/>
            <person name="Munos S."/>
            <person name="Bendahmane A."/>
            <person name="Berges H."/>
            <person name="Niebel A."/>
            <person name="Buitink J."/>
            <person name="Frugier F."/>
            <person name="Benhamed M."/>
            <person name="Crespi M."/>
            <person name="Gouzy J."/>
            <person name="Gamas P."/>
        </authorList>
    </citation>
    <scope>NUCLEOTIDE SEQUENCE [LARGE SCALE GENOMIC DNA]</scope>
    <source>
        <strain evidence="15">cv. Jemalong A17</strain>
    </source>
</reference>
<dbReference type="AlphaFoldDB" id="G7KGL5"/>
<feature type="compositionally biased region" description="Basic and acidic residues" evidence="9">
    <location>
        <begin position="35"/>
        <end position="45"/>
    </location>
</feature>
<evidence type="ECO:0000256" key="5">
    <source>
        <dbReference type="ARBA" id="ARBA00023125"/>
    </source>
</evidence>
<dbReference type="GO" id="GO:0003700">
    <property type="term" value="F:DNA-binding transcription factor activity"/>
    <property type="evidence" value="ECO:0000318"/>
    <property type="project" value="GO_Central"/>
</dbReference>
<dbReference type="InterPro" id="IPR045174">
    <property type="entry name" value="Dof"/>
</dbReference>
<dbReference type="PaxDb" id="3880-AES96781"/>
<dbReference type="STRING" id="3880.G7KGL5"/>
<dbReference type="Proteomes" id="UP000002051">
    <property type="component" value="Chromosome 5"/>
</dbReference>
<keyword evidence="2 8" id="KW-0863">Zinc-finger</keyword>
<feature type="region of interest" description="Disordered" evidence="9">
    <location>
        <begin position="277"/>
        <end position="299"/>
    </location>
</feature>
<dbReference type="GO" id="GO:0005634">
    <property type="term" value="C:nucleus"/>
    <property type="evidence" value="ECO:0007669"/>
    <property type="project" value="UniProtKB-SubCell"/>
</dbReference>
<dbReference type="KEGG" id="mtr:11427755"/>
<evidence type="ECO:0000313" key="11">
    <source>
        <dbReference type="EMBL" id="AES96781.1"/>
    </source>
</evidence>
<evidence type="ECO:0000256" key="8">
    <source>
        <dbReference type="PROSITE-ProRule" id="PRU00071"/>
    </source>
</evidence>
<accession>G7KGL5</accession>
<dbReference type="Pfam" id="PF02701">
    <property type="entry name" value="Zn_ribbon_Dof"/>
    <property type="match status" value="1"/>
</dbReference>
<dbReference type="PANTHER" id="PTHR31089:SF78">
    <property type="entry name" value="CYCLIC DOF FACTOR 5"/>
    <property type="match status" value="1"/>
</dbReference>
<dbReference type="HOGENOM" id="CLU_030533_1_1_1"/>
<feature type="compositionally biased region" description="Basic and acidic residues" evidence="9">
    <location>
        <begin position="110"/>
        <end position="123"/>
    </location>
</feature>
<reference evidence="11 14" key="1">
    <citation type="journal article" date="2011" name="Nature">
        <title>The Medicago genome provides insight into the evolution of rhizobial symbioses.</title>
        <authorList>
            <person name="Young N.D."/>
            <person name="Debelle F."/>
            <person name="Oldroyd G.E."/>
            <person name="Geurts R."/>
            <person name="Cannon S.B."/>
            <person name="Udvardi M.K."/>
            <person name="Benedito V.A."/>
            <person name="Mayer K.F."/>
            <person name="Gouzy J."/>
            <person name="Schoof H."/>
            <person name="Van de Peer Y."/>
            <person name="Proost S."/>
            <person name="Cook D.R."/>
            <person name="Meyers B.C."/>
            <person name="Spannagl M."/>
            <person name="Cheung F."/>
            <person name="De Mita S."/>
            <person name="Krishnakumar V."/>
            <person name="Gundlach H."/>
            <person name="Zhou S."/>
            <person name="Mudge J."/>
            <person name="Bharti A.K."/>
            <person name="Murray J.D."/>
            <person name="Naoumkina M.A."/>
            <person name="Rosen B."/>
            <person name="Silverstein K.A."/>
            <person name="Tang H."/>
            <person name="Rombauts S."/>
            <person name="Zhao P.X."/>
            <person name="Zhou P."/>
            <person name="Barbe V."/>
            <person name="Bardou P."/>
            <person name="Bechner M."/>
            <person name="Bellec A."/>
            <person name="Berger A."/>
            <person name="Berges H."/>
            <person name="Bidwell S."/>
            <person name="Bisseling T."/>
            <person name="Choisne N."/>
            <person name="Couloux A."/>
            <person name="Denny R."/>
            <person name="Deshpande S."/>
            <person name="Dai X."/>
            <person name="Doyle J.J."/>
            <person name="Dudez A.M."/>
            <person name="Farmer A.D."/>
            <person name="Fouteau S."/>
            <person name="Franken C."/>
            <person name="Gibelin C."/>
            <person name="Gish J."/>
            <person name="Goldstein S."/>
            <person name="Gonzalez A.J."/>
            <person name="Green P.J."/>
            <person name="Hallab A."/>
            <person name="Hartog M."/>
            <person name="Hua A."/>
            <person name="Humphray S.J."/>
            <person name="Jeong D.H."/>
            <person name="Jing Y."/>
            <person name="Jocker A."/>
            <person name="Kenton S.M."/>
            <person name="Kim D.J."/>
            <person name="Klee K."/>
            <person name="Lai H."/>
            <person name="Lang C."/>
            <person name="Lin S."/>
            <person name="Macmil S.L."/>
            <person name="Magdelenat G."/>
            <person name="Matthews L."/>
            <person name="McCorrison J."/>
            <person name="Monaghan E.L."/>
            <person name="Mun J.H."/>
            <person name="Najar F.Z."/>
            <person name="Nicholson C."/>
            <person name="Noirot C."/>
            <person name="O'Bleness M."/>
            <person name="Paule C.R."/>
            <person name="Poulain J."/>
            <person name="Prion F."/>
            <person name="Qin B."/>
            <person name="Qu C."/>
            <person name="Retzel E.F."/>
            <person name="Riddle C."/>
            <person name="Sallet E."/>
            <person name="Samain S."/>
            <person name="Samson N."/>
            <person name="Sanders I."/>
            <person name="Saurat O."/>
            <person name="Scarpelli C."/>
            <person name="Schiex T."/>
            <person name="Segurens B."/>
            <person name="Severin A.J."/>
            <person name="Sherrier D.J."/>
            <person name="Shi R."/>
            <person name="Sims S."/>
            <person name="Singer S.R."/>
            <person name="Sinharoy S."/>
            <person name="Sterck L."/>
            <person name="Viollet A."/>
            <person name="Wang B.B."/>
            <person name="Wang K."/>
            <person name="Wang M."/>
            <person name="Wang X."/>
            <person name="Warfsmann J."/>
            <person name="Weissenbach J."/>
            <person name="White D.D."/>
            <person name="White J.D."/>
            <person name="Wiley G.B."/>
            <person name="Wincker P."/>
            <person name="Xing Y."/>
            <person name="Yang L."/>
            <person name="Yao Z."/>
            <person name="Ying F."/>
            <person name="Zhai J."/>
            <person name="Zhou L."/>
            <person name="Zuber A."/>
            <person name="Denarie J."/>
            <person name="Dixon R.A."/>
            <person name="May G.D."/>
            <person name="Schwartz D.C."/>
            <person name="Rogers J."/>
            <person name="Quetier F."/>
            <person name="Town C.D."/>
            <person name="Roe B.A."/>
        </authorList>
    </citation>
    <scope>NUCLEOTIDE SEQUENCE [LARGE SCALE GENOMIC DNA]</scope>
    <source>
        <strain evidence="11">A17</strain>
        <strain evidence="13 14">cv. Jemalong A17</strain>
    </source>
</reference>
<protein>
    <submittedName>
        <fullName evidence="11">DOF domain, zinc finger protein</fullName>
    </submittedName>
    <submittedName>
        <fullName evidence="12">Putative transcription factor C2C2-Dof family</fullName>
    </submittedName>
</protein>
<dbReference type="EMBL" id="CM001221">
    <property type="protein sequence ID" value="AES96781.1"/>
    <property type="molecule type" value="Genomic_DNA"/>
</dbReference>
<feature type="compositionally biased region" description="Basic and acidic residues" evidence="9">
    <location>
        <begin position="60"/>
        <end position="76"/>
    </location>
</feature>
<evidence type="ECO:0000256" key="6">
    <source>
        <dbReference type="ARBA" id="ARBA00023163"/>
    </source>
</evidence>
<dbReference type="EnsemblPlants" id="AES96781">
    <property type="protein sequence ID" value="AES96781"/>
    <property type="gene ID" value="MTR_5g041380"/>
</dbReference>
<feature type="compositionally biased region" description="Low complexity" evidence="9">
    <location>
        <begin position="46"/>
        <end position="58"/>
    </location>
</feature>
<feature type="compositionally biased region" description="Polar residues" evidence="9">
    <location>
        <begin position="21"/>
        <end position="31"/>
    </location>
</feature>